<dbReference type="PANTHER" id="PTHR33936:SF25">
    <property type="entry name" value="C2H2-TYPE DOMAIN-CONTAINING PROTEIN"/>
    <property type="match status" value="1"/>
</dbReference>
<dbReference type="OMA" id="CTARCDY"/>
<feature type="domain" description="C2H2-type" evidence="3">
    <location>
        <begin position="99"/>
        <end position="126"/>
    </location>
</feature>
<accession>G0P475</accession>
<dbReference type="OrthoDB" id="5874636at2759"/>
<evidence type="ECO:0000259" key="3">
    <source>
        <dbReference type="PROSITE" id="PS50157"/>
    </source>
</evidence>
<dbReference type="HOGENOM" id="CLU_765537_0_0_1"/>
<keyword evidence="5" id="KW-1185">Reference proteome</keyword>
<dbReference type="PROSITE" id="PS00028">
    <property type="entry name" value="ZINC_FINGER_C2H2_1"/>
    <property type="match status" value="2"/>
</dbReference>
<keyword evidence="1" id="KW-0862">Zinc</keyword>
<protein>
    <recommendedName>
        <fullName evidence="3">C2H2-type domain-containing protein</fullName>
    </recommendedName>
</protein>
<name>G0P475_CAEBE</name>
<feature type="domain" description="C2H2-type" evidence="3">
    <location>
        <begin position="134"/>
        <end position="164"/>
    </location>
</feature>
<gene>
    <name evidence="4" type="ORF">CAEBREN_06057</name>
</gene>
<keyword evidence="1" id="KW-0479">Metal-binding</keyword>
<sequence length="362" mass="42021">MSQSASIDSDYIIDVEYDSDTIDFDDDEILTYDPLFAVENVTTAERLAKYPEMYNIRPMRPKNKLIGFPEPMDLPISPKNECKEMFGARMGSGTSITPVSCEKCNRCFRSPNVLASHKELHDQGNDDLIKSSWFLCPYPECSTECDRQMTLNEHVRIAHEREDLVYETEQFSSWVEFERWKENLEFETDSRFVCISARGTNYGKTVRYQCFFSRAYHPPPSKTSSGMRVRPSRKLDVACTAYMLAREVYGHVHARVCLTHCGHDQHSHLLPLPNTVKKEIAAALMKGMTEEQILLDFTESYDPNDRRHHIRPYEIRNVFNKLLKSQQIHAEHHSHPEQQKSRKRAKITPEAKVPKVEQEEIV</sequence>
<proteinExistence type="predicted"/>
<dbReference type="InterPro" id="IPR052797">
    <property type="entry name" value="RegFact_GeneExpr_CellDeath"/>
</dbReference>
<evidence type="ECO:0000313" key="5">
    <source>
        <dbReference type="Proteomes" id="UP000008068"/>
    </source>
</evidence>
<dbReference type="eggNOG" id="ENOG502T2KE">
    <property type="taxonomic scope" value="Eukaryota"/>
</dbReference>
<evidence type="ECO:0000256" key="1">
    <source>
        <dbReference type="PROSITE-ProRule" id="PRU00042"/>
    </source>
</evidence>
<feature type="compositionally biased region" description="Basic and acidic residues" evidence="2">
    <location>
        <begin position="347"/>
        <end position="362"/>
    </location>
</feature>
<dbReference type="Proteomes" id="UP000008068">
    <property type="component" value="Unassembled WGS sequence"/>
</dbReference>
<dbReference type="SMART" id="SM00355">
    <property type="entry name" value="ZnF_C2H2"/>
    <property type="match status" value="2"/>
</dbReference>
<reference evidence="5" key="1">
    <citation type="submission" date="2011-07" db="EMBL/GenBank/DDBJ databases">
        <authorList>
            <consortium name="Caenorhabditis brenneri Sequencing and Analysis Consortium"/>
            <person name="Wilson R.K."/>
        </authorList>
    </citation>
    <scope>NUCLEOTIDE SEQUENCE [LARGE SCALE GENOMIC DNA]</scope>
    <source>
        <strain evidence="5">PB2801</strain>
    </source>
</reference>
<feature type="region of interest" description="Disordered" evidence="2">
    <location>
        <begin position="327"/>
        <end position="362"/>
    </location>
</feature>
<keyword evidence="1" id="KW-0863">Zinc-finger</keyword>
<dbReference type="PROSITE" id="PS50157">
    <property type="entry name" value="ZINC_FINGER_C2H2_2"/>
    <property type="match status" value="2"/>
</dbReference>
<evidence type="ECO:0000313" key="4">
    <source>
        <dbReference type="EMBL" id="EGT44657.1"/>
    </source>
</evidence>
<dbReference type="Gene3D" id="3.30.160.60">
    <property type="entry name" value="Classic Zinc Finger"/>
    <property type="match status" value="1"/>
</dbReference>
<organism evidence="5">
    <name type="scientific">Caenorhabditis brenneri</name>
    <name type="common">Nematode worm</name>
    <dbReference type="NCBI Taxonomy" id="135651"/>
    <lineage>
        <taxon>Eukaryota</taxon>
        <taxon>Metazoa</taxon>
        <taxon>Ecdysozoa</taxon>
        <taxon>Nematoda</taxon>
        <taxon>Chromadorea</taxon>
        <taxon>Rhabditida</taxon>
        <taxon>Rhabditina</taxon>
        <taxon>Rhabditomorpha</taxon>
        <taxon>Rhabditoidea</taxon>
        <taxon>Rhabditidae</taxon>
        <taxon>Peloderinae</taxon>
        <taxon>Caenorhabditis</taxon>
    </lineage>
</organism>
<feature type="compositionally biased region" description="Basic and acidic residues" evidence="2">
    <location>
        <begin position="329"/>
        <end position="340"/>
    </location>
</feature>
<dbReference type="PANTHER" id="PTHR33936">
    <property type="entry name" value="PROTEIN CBG17840"/>
    <property type="match status" value="1"/>
</dbReference>
<dbReference type="GO" id="GO:0008270">
    <property type="term" value="F:zinc ion binding"/>
    <property type="evidence" value="ECO:0007669"/>
    <property type="project" value="UniProtKB-KW"/>
</dbReference>
<dbReference type="InParanoid" id="G0P475"/>
<dbReference type="InterPro" id="IPR013087">
    <property type="entry name" value="Znf_C2H2_type"/>
</dbReference>
<dbReference type="EMBL" id="GL380060">
    <property type="protein sequence ID" value="EGT44657.1"/>
    <property type="molecule type" value="Genomic_DNA"/>
</dbReference>
<dbReference type="AlphaFoldDB" id="G0P475"/>
<evidence type="ECO:0000256" key="2">
    <source>
        <dbReference type="SAM" id="MobiDB-lite"/>
    </source>
</evidence>